<gene>
    <name evidence="2" type="ORF">H8L32_08985</name>
</gene>
<sequence length="787" mass="86590">MSNPVNKPASTGPALQSRDEVLRGLIPLATHLVVSQLDAFSARLSNAFLALSEHSMDAREANLSFNAGQLLKKNSYAFYYLTSAGFEKGFRKEIDALLQGVRAIASPVDIALSLVTYEEMDKKLALSRSSRTLELDSAEQYAALNMRFAHLMDHEALSIAQNPFRPEVFLHTIYAAWCEFDPELNTHELVLPLLRAEILFDLEPILNTLNEALIAKGILPDLHESFRIRRSRSSVERRKEATAVAATPGDVSQKLRSFLSGGGQNAANDGGQFAHGGGHGGGGSGGHGGGGGTGGMGGSGLGGMSGGNGGAGGMAGGHGGDGSSGDGQGATPYSGFGAGGEQQQVAARAQMFQKLADLQKSVKLQQLMAGAQDVLRLSQMREQMPELANTGVEKNTLDLLSQVFDSVFRNQAIPQQIKELISVLQIPVLKAALLDKEFFFQEDHPARRLIELLSRYSLAWDQKKGQQDPLFQTMQRNVHRVQQEFDQEIALFDEVVNDLESFIKKEEEEASQALQAPINTALRKEKVKQANMAATHEVALRVGTGEVVAFVETFLESRWTKVLTLAYSVKEEKPYAVEDAIKTMDDLIWSVKPKITLQQRQELLNRLPAILARLNKWLSLIKWEDADRVQFFAELAECHASIVRAPLDLSPERQLEIAVEVAQQAAERRLAKRAEAESKVEQEPPPPPDEHVDTVTELERGVWLEFTKKSGGTNKVKLAWVSPMRSLYIFTTGDKDKTFQVSAEELEQTFREKRAKILVLDKVVDRALMEALENVPEEEQAEELSLA</sequence>
<dbReference type="RefSeq" id="WP_186946859.1">
    <property type="nucleotide sequence ID" value="NZ_JACOGF010000004.1"/>
</dbReference>
<feature type="region of interest" description="Disordered" evidence="1">
    <location>
        <begin position="672"/>
        <end position="693"/>
    </location>
</feature>
<reference evidence="2 3" key="1">
    <citation type="submission" date="2020-08" db="EMBL/GenBank/DDBJ databases">
        <title>Novel species isolated from subtropical streams in China.</title>
        <authorList>
            <person name="Lu H."/>
        </authorList>
    </citation>
    <scope>NUCLEOTIDE SEQUENCE [LARGE SCALE GENOMIC DNA]</scope>
    <source>
        <strain evidence="2 3">CY18W</strain>
    </source>
</reference>
<dbReference type="Pfam" id="PF07793">
    <property type="entry name" value="DUF1631"/>
    <property type="match status" value="1"/>
</dbReference>
<feature type="compositionally biased region" description="Gly residues" evidence="1">
    <location>
        <begin position="273"/>
        <end position="328"/>
    </location>
</feature>
<dbReference type="EMBL" id="JACOGF010000004">
    <property type="protein sequence ID" value="MBC3917604.1"/>
    <property type="molecule type" value="Genomic_DNA"/>
</dbReference>
<evidence type="ECO:0000256" key="1">
    <source>
        <dbReference type="SAM" id="MobiDB-lite"/>
    </source>
</evidence>
<feature type="region of interest" description="Disordered" evidence="1">
    <location>
        <begin position="257"/>
        <end position="338"/>
    </location>
</feature>
<dbReference type="InterPro" id="IPR012434">
    <property type="entry name" value="DUF1631"/>
</dbReference>
<dbReference type="Proteomes" id="UP000650424">
    <property type="component" value="Unassembled WGS sequence"/>
</dbReference>
<proteinExistence type="predicted"/>
<comment type="caution">
    <text evidence="2">The sequence shown here is derived from an EMBL/GenBank/DDBJ whole genome shotgun (WGS) entry which is preliminary data.</text>
</comment>
<organism evidence="2 3">
    <name type="scientific">Undibacterium hunanense</name>
    <dbReference type="NCBI Taxonomy" id="2762292"/>
    <lineage>
        <taxon>Bacteria</taxon>
        <taxon>Pseudomonadati</taxon>
        <taxon>Pseudomonadota</taxon>
        <taxon>Betaproteobacteria</taxon>
        <taxon>Burkholderiales</taxon>
        <taxon>Oxalobacteraceae</taxon>
        <taxon>Undibacterium</taxon>
    </lineage>
</organism>
<protein>
    <submittedName>
        <fullName evidence="2">DUF1631 family protein</fullName>
    </submittedName>
</protein>
<evidence type="ECO:0000313" key="2">
    <source>
        <dbReference type="EMBL" id="MBC3917604.1"/>
    </source>
</evidence>
<evidence type="ECO:0000313" key="3">
    <source>
        <dbReference type="Proteomes" id="UP000650424"/>
    </source>
</evidence>
<keyword evidence="3" id="KW-1185">Reference proteome</keyword>
<accession>A0ABR6ZP52</accession>
<name>A0ABR6ZP52_9BURK</name>